<dbReference type="InterPro" id="IPR002692">
    <property type="entry name" value="S45"/>
</dbReference>
<dbReference type="Pfam" id="PF01804">
    <property type="entry name" value="Penicil_amidase"/>
    <property type="match status" value="1"/>
</dbReference>
<name>A0ABV6QMH7_9ACTN</name>
<dbReference type="InterPro" id="IPR043147">
    <property type="entry name" value="Penicillin_amidase_A-knob"/>
</dbReference>
<dbReference type="InterPro" id="IPR029055">
    <property type="entry name" value="Ntn_hydrolases_N"/>
</dbReference>
<organism evidence="9 10">
    <name type="scientific">Kribbella deserti</name>
    <dbReference type="NCBI Taxonomy" id="1926257"/>
    <lineage>
        <taxon>Bacteria</taxon>
        <taxon>Bacillati</taxon>
        <taxon>Actinomycetota</taxon>
        <taxon>Actinomycetes</taxon>
        <taxon>Propionibacteriales</taxon>
        <taxon>Kribbellaceae</taxon>
        <taxon>Kribbella</taxon>
    </lineage>
</organism>
<dbReference type="CDD" id="cd03747">
    <property type="entry name" value="Ntn_PGA_like"/>
    <property type="match status" value="1"/>
</dbReference>
<dbReference type="Gene3D" id="3.60.20.10">
    <property type="entry name" value="Glutamine Phosphoribosylpyrophosphate, subunit 1, domain 1"/>
    <property type="match status" value="1"/>
</dbReference>
<dbReference type="SUPFAM" id="SSF56235">
    <property type="entry name" value="N-terminal nucleophile aminohydrolases (Ntn hydrolases)"/>
    <property type="match status" value="1"/>
</dbReference>
<dbReference type="Gene3D" id="1.10.439.10">
    <property type="entry name" value="Penicillin Amidohydrolase, domain 1"/>
    <property type="match status" value="1"/>
</dbReference>
<dbReference type="InterPro" id="IPR043146">
    <property type="entry name" value="Penicillin_amidase_N_B-knob"/>
</dbReference>
<keyword evidence="10" id="KW-1185">Reference proteome</keyword>
<evidence type="ECO:0000313" key="10">
    <source>
        <dbReference type="Proteomes" id="UP001589890"/>
    </source>
</evidence>
<dbReference type="Pfam" id="PF13523">
    <property type="entry name" value="Acetyltransf_8"/>
    <property type="match status" value="1"/>
</dbReference>
<dbReference type="GO" id="GO:0016746">
    <property type="term" value="F:acyltransferase activity"/>
    <property type="evidence" value="ECO:0007669"/>
    <property type="project" value="UniProtKB-KW"/>
</dbReference>
<evidence type="ECO:0000256" key="7">
    <source>
        <dbReference type="ARBA" id="ARBA00031122"/>
    </source>
</evidence>
<dbReference type="Gene3D" id="1.10.1400.10">
    <property type="match status" value="1"/>
</dbReference>
<feature type="domain" description="Acyltransferase MbtK/IucB-like conserved" evidence="8">
    <location>
        <begin position="701"/>
        <end position="749"/>
    </location>
</feature>
<sequence>MAVKVSRDAWGIPHLRSDTGARELAHLQGVNAARDRAWQIELERRRSLGSSAAVLGPAAIAWDRFARQVRIDDTAQRCFASLQDETKSWLTAYVDGVNAALPSADAPEFAATGLIPGRWQPWSPIAIWLTTHVLFAGYPTKLWREQVSRQLGPEAADLFAIEGPGTAGSNGWLVDSNRSTTGKPIVAGDPHRLIESPGVYQQIHLVCPDYDVVGLAIPGVPGIAHFGHTGHVAWAITNAVADSQDLYRERLRRRNGQIEAEGPDGWYVVPAHAEFIEVAGGDPVEFEVIETQRGPIVAGGADEGEGLSLRLPPRVLESIGFDALPALLRAKTVHDVDAAFEQWVEPVNVVLAADTAGGTLHRAAGRVPERPERNSEQTVPATDARFEWQGWKPMPRATVEGVAVMANERGLAGPLGYDFAPPHRADRITALLAERDRWSPSEMAAIHTDTFNGAARVLLDHLARLKPDANGVRDLLLAWDRRMDADSIEAATFANLRSAVARHLAAHPVMARLDDPAAYPQIFDLWTGLGTRIAYALENILVRGVPGIDLGAVVRAALAETKVAAEPWGATHRLFALHAFAGTSEGADYQAPAVVLAGDNDCVWSTTSVPGVSDICVRGSVARYVWDLADRSASRWIVPLGASGIPGHPHSQDQLALWQRGELVPVVTDWSLLTEEDSMYASFAPAAFTQVVDGFGEVSIVPVDPERDLDLIYSWVTAERARFWGMTEHSREFVLEIYQHLDSLATHHTYLVRRDGVPVALLQTYQPEADPVGECYDVQPGDIGAHLLLGPAEAYEPGFTGALMKVFLAFLFCDPANQRIVAEPDARNAKVVARLERTGFVLGPEIELPDKRAQLAFLTRETYVAAARVSA</sequence>
<dbReference type="Proteomes" id="UP001589890">
    <property type="component" value="Unassembled WGS sequence"/>
</dbReference>
<accession>A0ABV6QMH7</accession>
<keyword evidence="6" id="KW-0865">Zymogen</keyword>
<dbReference type="PANTHER" id="PTHR34218:SF4">
    <property type="entry name" value="ACYL-HOMOSERINE LACTONE ACYLASE QUIP"/>
    <property type="match status" value="1"/>
</dbReference>
<keyword evidence="9" id="KW-0012">Acyltransferase</keyword>
<comment type="caution">
    <text evidence="9">The sequence shown here is derived from an EMBL/GenBank/DDBJ whole genome shotgun (WGS) entry which is preliminary data.</text>
</comment>
<evidence type="ECO:0000256" key="5">
    <source>
        <dbReference type="ARBA" id="ARBA00022801"/>
    </source>
</evidence>
<dbReference type="EMBL" id="JBHLTC010000018">
    <property type="protein sequence ID" value="MFC0625808.1"/>
    <property type="molecule type" value="Genomic_DNA"/>
</dbReference>
<protein>
    <recommendedName>
        <fullName evidence="4">Lysine N-acyltransferase MbtK</fullName>
    </recommendedName>
    <alternativeName>
        <fullName evidence="7">Mycobactin synthase protein K</fullName>
    </alternativeName>
</protein>
<dbReference type="SMART" id="SM01006">
    <property type="entry name" value="AlcB"/>
    <property type="match status" value="1"/>
</dbReference>
<keyword evidence="9" id="KW-0808">Transferase</keyword>
<dbReference type="InterPro" id="IPR016181">
    <property type="entry name" value="Acyl_CoA_acyltransferase"/>
</dbReference>
<proteinExistence type="inferred from homology"/>
<gene>
    <name evidence="9" type="ORF">ACFFGN_17145</name>
</gene>
<dbReference type="SUPFAM" id="SSF55729">
    <property type="entry name" value="Acyl-CoA N-acyltransferases (Nat)"/>
    <property type="match status" value="1"/>
</dbReference>
<dbReference type="PANTHER" id="PTHR34218">
    <property type="entry name" value="PEPTIDASE S45 PENICILLIN AMIDASE"/>
    <property type="match status" value="1"/>
</dbReference>
<dbReference type="InterPro" id="IPR023343">
    <property type="entry name" value="Penicillin_amidase_dom1"/>
</dbReference>
<dbReference type="Gene3D" id="2.30.120.10">
    <property type="match status" value="1"/>
</dbReference>
<evidence type="ECO:0000259" key="8">
    <source>
        <dbReference type="SMART" id="SM01006"/>
    </source>
</evidence>
<dbReference type="RefSeq" id="WP_380048592.1">
    <property type="nucleotide sequence ID" value="NZ_JBHLTC010000018.1"/>
</dbReference>
<evidence type="ECO:0000313" key="9">
    <source>
        <dbReference type="EMBL" id="MFC0625808.1"/>
    </source>
</evidence>
<evidence type="ECO:0000256" key="2">
    <source>
        <dbReference type="ARBA" id="ARBA00005102"/>
    </source>
</evidence>
<comment type="function">
    <text evidence="1">Acyltransferase required for the direct transfer of medium- to long-chain fatty acyl moieties from a carrier protein (MbtL) on to the epsilon-amino group of lysine residue in the mycobactin core.</text>
</comment>
<dbReference type="Gene3D" id="3.40.630.30">
    <property type="match status" value="1"/>
</dbReference>
<dbReference type="InterPro" id="IPR019432">
    <property type="entry name" value="Acyltransferase_MbtK/IucB-like"/>
</dbReference>
<keyword evidence="5" id="KW-0378">Hydrolase</keyword>
<evidence type="ECO:0000256" key="1">
    <source>
        <dbReference type="ARBA" id="ARBA00003818"/>
    </source>
</evidence>
<comment type="pathway">
    <text evidence="2">Siderophore biosynthesis; mycobactin biosynthesis.</text>
</comment>
<comment type="similarity">
    <text evidence="3">Belongs to the peptidase S45 family.</text>
</comment>
<reference evidence="9 10" key="1">
    <citation type="submission" date="2024-09" db="EMBL/GenBank/DDBJ databases">
        <authorList>
            <person name="Sun Q."/>
            <person name="Mori K."/>
        </authorList>
    </citation>
    <scope>NUCLEOTIDE SEQUENCE [LARGE SCALE GENOMIC DNA]</scope>
    <source>
        <strain evidence="9 10">CGMCC 1.15906</strain>
    </source>
</reference>
<evidence type="ECO:0000256" key="3">
    <source>
        <dbReference type="ARBA" id="ARBA00006586"/>
    </source>
</evidence>
<evidence type="ECO:0000256" key="6">
    <source>
        <dbReference type="ARBA" id="ARBA00023145"/>
    </source>
</evidence>
<evidence type="ECO:0000256" key="4">
    <source>
        <dbReference type="ARBA" id="ARBA00020586"/>
    </source>
</evidence>